<keyword evidence="2" id="KW-0547">Nucleotide-binding</keyword>
<dbReference type="GO" id="GO:0006310">
    <property type="term" value="P:DNA recombination"/>
    <property type="evidence" value="ECO:0007669"/>
    <property type="project" value="TreeGrafter"/>
</dbReference>
<dbReference type="KEGG" id="sper:EW093_02810"/>
<dbReference type="EMBL" id="CP035807">
    <property type="protein sequence ID" value="QEN03674.1"/>
    <property type="molecule type" value="Genomic_DNA"/>
</dbReference>
<organism evidence="10 11">
    <name type="scientific">Thiospirochaeta perfilievii</name>
    <dbReference type="NCBI Taxonomy" id="252967"/>
    <lineage>
        <taxon>Bacteria</taxon>
        <taxon>Pseudomonadati</taxon>
        <taxon>Spirochaetota</taxon>
        <taxon>Spirochaetia</taxon>
        <taxon>Spirochaetales</taxon>
        <taxon>Spirochaetaceae</taxon>
        <taxon>Thiospirochaeta</taxon>
    </lineage>
</organism>
<evidence type="ECO:0000259" key="9">
    <source>
        <dbReference type="PROSITE" id="PS51194"/>
    </source>
</evidence>
<keyword evidence="11" id="KW-1185">Reference proteome</keyword>
<evidence type="ECO:0000256" key="4">
    <source>
        <dbReference type="ARBA" id="ARBA00023125"/>
    </source>
</evidence>
<dbReference type="RefSeq" id="WP_149566932.1">
    <property type="nucleotide sequence ID" value="NZ_CP035807.1"/>
</dbReference>
<evidence type="ECO:0000256" key="5">
    <source>
        <dbReference type="ARBA" id="ARBA00023235"/>
    </source>
</evidence>
<dbReference type="GO" id="GO:0006281">
    <property type="term" value="P:DNA repair"/>
    <property type="evidence" value="ECO:0007669"/>
    <property type="project" value="TreeGrafter"/>
</dbReference>
<dbReference type="OrthoDB" id="9763310at2"/>
<evidence type="ECO:0000256" key="6">
    <source>
        <dbReference type="ARBA" id="ARBA00034617"/>
    </source>
</evidence>
<dbReference type="InterPro" id="IPR014001">
    <property type="entry name" value="Helicase_ATP-bd"/>
</dbReference>
<accession>A0A5C1QAI4</accession>
<gene>
    <name evidence="10" type="ORF">EW093_02810</name>
</gene>
<comment type="similarity">
    <text evidence="1">Belongs to the helicase family. RecQ subfamily.</text>
</comment>
<dbReference type="GO" id="GO:0003677">
    <property type="term" value="F:DNA binding"/>
    <property type="evidence" value="ECO:0007669"/>
    <property type="project" value="UniProtKB-KW"/>
</dbReference>
<evidence type="ECO:0000256" key="7">
    <source>
        <dbReference type="ARBA" id="ARBA00034808"/>
    </source>
</evidence>
<dbReference type="SUPFAM" id="SSF52540">
    <property type="entry name" value="P-loop containing nucleoside triphosphate hydrolases"/>
    <property type="match status" value="1"/>
</dbReference>
<evidence type="ECO:0000313" key="10">
    <source>
        <dbReference type="EMBL" id="QEN03674.1"/>
    </source>
</evidence>
<dbReference type="EC" id="5.6.2.4" evidence="7"/>
<dbReference type="GO" id="GO:0005737">
    <property type="term" value="C:cytoplasm"/>
    <property type="evidence" value="ECO:0007669"/>
    <property type="project" value="TreeGrafter"/>
</dbReference>
<reference evidence="10 11" key="2">
    <citation type="submission" date="2019-09" db="EMBL/GenBank/DDBJ databases">
        <title>Complete Genome Sequence and Methylome Analysis of free living Spirochaetas.</title>
        <authorList>
            <person name="Leshcheva N."/>
            <person name="Mikheeva N."/>
        </authorList>
    </citation>
    <scope>NUCLEOTIDE SEQUENCE [LARGE SCALE GENOMIC DNA]</scope>
    <source>
        <strain evidence="10 11">P</strain>
    </source>
</reference>
<dbReference type="AlphaFoldDB" id="A0A5C1QAI4"/>
<dbReference type="Gene3D" id="3.40.50.300">
    <property type="entry name" value="P-loop containing nucleotide triphosphate hydrolases"/>
    <property type="match status" value="2"/>
</dbReference>
<dbReference type="GO" id="GO:0043138">
    <property type="term" value="F:3'-5' DNA helicase activity"/>
    <property type="evidence" value="ECO:0007669"/>
    <property type="project" value="UniProtKB-EC"/>
</dbReference>
<keyword evidence="4" id="KW-0238">DNA-binding</keyword>
<dbReference type="InterPro" id="IPR001650">
    <property type="entry name" value="Helicase_C-like"/>
</dbReference>
<name>A0A5C1QAI4_9SPIO</name>
<evidence type="ECO:0000313" key="11">
    <source>
        <dbReference type="Proteomes" id="UP000323824"/>
    </source>
</evidence>
<dbReference type="Gene3D" id="1.10.10.10">
    <property type="entry name" value="Winged helix-like DNA-binding domain superfamily/Winged helix DNA-binding domain"/>
    <property type="match status" value="1"/>
</dbReference>
<dbReference type="InterPro" id="IPR011545">
    <property type="entry name" value="DEAD/DEAH_box_helicase_dom"/>
</dbReference>
<dbReference type="PROSITE" id="PS51192">
    <property type="entry name" value="HELICASE_ATP_BIND_1"/>
    <property type="match status" value="1"/>
</dbReference>
<evidence type="ECO:0000256" key="2">
    <source>
        <dbReference type="ARBA" id="ARBA00022741"/>
    </source>
</evidence>
<protein>
    <recommendedName>
        <fullName evidence="7">DNA 3'-5' helicase</fullName>
        <ecNumber evidence="7">5.6.2.4</ecNumber>
    </recommendedName>
</protein>
<dbReference type="Proteomes" id="UP000323824">
    <property type="component" value="Chromosome"/>
</dbReference>
<dbReference type="GO" id="GO:0005524">
    <property type="term" value="F:ATP binding"/>
    <property type="evidence" value="ECO:0007669"/>
    <property type="project" value="UniProtKB-KW"/>
</dbReference>
<comment type="catalytic activity">
    <reaction evidence="6">
        <text>Couples ATP hydrolysis with the unwinding of duplex DNA by translocating in the 3'-5' direction.</text>
        <dbReference type="EC" id="5.6.2.4"/>
    </reaction>
</comment>
<keyword evidence="3" id="KW-0067">ATP-binding</keyword>
<dbReference type="InterPro" id="IPR036388">
    <property type="entry name" value="WH-like_DNA-bd_sf"/>
</dbReference>
<dbReference type="Pfam" id="PF00271">
    <property type="entry name" value="Helicase_C"/>
    <property type="match status" value="1"/>
</dbReference>
<keyword evidence="10" id="KW-0378">Hydrolase</keyword>
<keyword evidence="10" id="KW-0347">Helicase</keyword>
<feature type="domain" description="Helicase C-terminal" evidence="9">
    <location>
        <begin position="232"/>
        <end position="377"/>
    </location>
</feature>
<reference evidence="10 11" key="1">
    <citation type="submission" date="2019-02" db="EMBL/GenBank/DDBJ databases">
        <authorList>
            <person name="Fomenkov A."/>
            <person name="Dubinina G."/>
            <person name="Grabovich M."/>
            <person name="Vincze T."/>
            <person name="Roberts R.J."/>
        </authorList>
    </citation>
    <scope>NUCLEOTIDE SEQUENCE [LARGE SCALE GENOMIC DNA]</scope>
    <source>
        <strain evidence="10 11">P</strain>
    </source>
</reference>
<dbReference type="GO" id="GO:0005694">
    <property type="term" value="C:chromosome"/>
    <property type="evidence" value="ECO:0007669"/>
    <property type="project" value="TreeGrafter"/>
</dbReference>
<evidence type="ECO:0000259" key="8">
    <source>
        <dbReference type="PROSITE" id="PS51192"/>
    </source>
</evidence>
<sequence>MEDLINSKSKELFGINYVFPFQRLVISNTLAAAGYFSEDDRLESIPRQIVLLPTGAGKSLCFMLPGVLLEGMTLIIFPLLSLMADQERRIIEGGGSVTILKGGMSKDEKDEAYKLIRTNSVKFILTNPETLGSVKILDLLSGAEITHVVIDETHTVSQWGESFRPTYLEVGKHIKTIGVDLVTAYTATASEYILESVIKHIFLGEQVNIVRGNPDRTNIHYSVIPSISKDETLIELVKSVETPAIIFHSSRVSAEVTNRLLINRLERDDIVYYHAGLTKDQKSRIEEWFFTSDTGILNATCAYGMGVDKQNIRSVIHLEVPSSIEAFLQESGRGGRDRKLAKSFLITTRVNKKSRILDAINTGLCRREVLLRLMGHEIEFCSGCDICDNSFQAVETGFIQITQFLIKNRFIYNIDQSVNILKGFYTFTAKQEQYHNACGFGILSRWDKDSIKDSINILTKSNVIIKRWGKLGLTKHLIIGDETSPSPNTL</sequence>
<dbReference type="SMART" id="SM00490">
    <property type="entry name" value="HELICc"/>
    <property type="match status" value="1"/>
</dbReference>
<dbReference type="SMART" id="SM00487">
    <property type="entry name" value="DEXDc"/>
    <property type="match status" value="1"/>
</dbReference>
<dbReference type="GO" id="GO:0009378">
    <property type="term" value="F:four-way junction helicase activity"/>
    <property type="evidence" value="ECO:0007669"/>
    <property type="project" value="TreeGrafter"/>
</dbReference>
<dbReference type="InterPro" id="IPR027417">
    <property type="entry name" value="P-loop_NTPase"/>
</dbReference>
<evidence type="ECO:0000256" key="1">
    <source>
        <dbReference type="ARBA" id="ARBA00005446"/>
    </source>
</evidence>
<evidence type="ECO:0000256" key="3">
    <source>
        <dbReference type="ARBA" id="ARBA00022840"/>
    </source>
</evidence>
<dbReference type="Pfam" id="PF00270">
    <property type="entry name" value="DEAD"/>
    <property type="match status" value="1"/>
</dbReference>
<dbReference type="PROSITE" id="PS51194">
    <property type="entry name" value="HELICASE_CTER"/>
    <property type="match status" value="1"/>
</dbReference>
<dbReference type="PANTHER" id="PTHR13710">
    <property type="entry name" value="DNA HELICASE RECQ FAMILY MEMBER"/>
    <property type="match status" value="1"/>
</dbReference>
<feature type="domain" description="Helicase ATP-binding" evidence="8">
    <location>
        <begin position="39"/>
        <end position="207"/>
    </location>
</feature>
<keyword evidence="5" id="KW-0413">Isomerase</keyword>
<proteinExistence type="inferred from homology"/>
<dbReference type="PANTHER" id="PTHR13710:SF105">
    <property type="entry name" value="ATP-DEPENDENT DNA HELICASE Q1"/>
    <property type="match status" value="1"/>
</dbReference>